<evidence type="ECO:0000256" key="4">
    <source>
        <dbReference type="ARBA" id="ARBA00023136"/>
    </source>
</evidence>
<organism evidence="8 9">
    <name type="scientific">Methylobacterium platani</name>
    <dbReference type="NCBI Taxonomy" id="427683"/>
    <lineage>
        <taxon>Bacteria</taxon>
        <taxon>Pseudomonadati</taxon>
        <taxon>Pseudomonadota</taxon>
        <taxon>Alphaproteobacteria</taxon>
        <taxon>Hyphomicrobiales</taxon>
        <taxon>Methylobacteriaceae</taxon>
        <taxon>Methylobacterium</taxon>
    </lineage>
</organism>
<comment type="subcellular location">
    <subcellularLocation>
        <location evidence="1">Membrane</location>
        <topology evidence="1">Multi-pass membrane protein</topology>
    </subcellularLocation>
</comment>
<dbReference type="Pfam" id="PF07298">
    <property type="entry name" value="NnrU"/>
    <property type="match status" value="1"/>
</dbReference>
<evidence type="ECO:0000256" key="1">
    <source>
        <dbReference type="ARBA" id="ARBA00004141"/>
    </source>
</evidence>
<reference evidence="8 9" key="1">
    <citation type="submission" date="2016-04" db="EMBL/GenBank/DDBJ databases">
        <authorList>
            <person name="Evans L.H."/>
            <person name="Alamgir A."/>
            <person name="Owens N."/>
            <person name="Weber N.D."/>
            <person name="Virtaneva K."/>
            <person name="Barbian K."/>
            <person name="Babar A."/>
            <person name="Rosenke K."/>
        </authorList>
    </citation>
    <scope>NUCLEOTIDE SEQUENCE [LARGE SCALE GENOMIC DNA]</scope>
    <source>
        <strain evidence="8 9">PMB02</strain>
    </source>
</reference>
<feature type="transmembrane region" description="Helical" evidence="6">
    <location>
        <begin position="179"/>
        <end position="201"/>
    </location>
</feature>
<dbReference type="GO" id="GO:0016020">
    <property type="term" value="C:membrane"/>
    <property type="evidence" value="ECO:0007669"/>
    <property type="project" value="UniProtKB-SubCell"/>
</dbReference>
<feature type="transmembrane region" description="Helical" evidence="6">
    <location>
        <begin position="40"/>
        <end position="56"/>
    </location>
</feature>
<protein>
    <submittedName>
        <fullName evidence="8">NnrU family protein</fullName>
    </submittedName>
</protein>
<evidence type="ECO:0000256" key="6">
    <source>
        <dbReference type="SAM" id="Phobius"/>
    </source>
</evidence>
<feature type="region of interest" description="Disordered" evidence="5">
    <location>
        <begin position="150"/>
        <end position="170"/>
    </location>
</feature>
<comment type="caution">
    <text evidence="8">The sequence shown here is derived from an EMBL/GenBank/DDBJ whole genome shotgun (WGS) entry which is preliminary data.</text>
</comment>
<evidence type="ECO:0000259" key="7">
    <source>
        <dbReference type="Pfam" id="PF07298"/>
    </source>
</evidence>
<dbReference type="STRING" id="427683.A5481_08475"/>
<evidence type="ECO:0000313" key="9">
    <source>
        <dbReference type="Proteomes" id="UP000078316"/>
    </source>
</evidence>
<feature type="compositionally biased region" description="Basic and acidic residues" evidence="5">
    <location>
        <begin position="152"/>
        <end position="164"/>
    </location>
</feature>
<feature type="transmembrane region" description="Helical" evidence="6">
    <location>
        <begin position="76"/>
        <end position="95"/>
    </location>
</feature>
<dbReference type="EMBL" id="LWHQ01000015">
    <property type="protein sequence ID" value="OAS25853.1"/>
    <property type="molecule type" value="Genomic_DNA"/>
</dbReference>
<evidence type="ECO:0000313" key="8">
    <source>
        <dbReference type="EMBL" id="OAS25853.1"/>
    </source>
</evidence>
<feature type="transmembrane region" description="Helical" evidence="6">
    <location>
        <begin position="123"/>
        <end position="143"/>
    </location>
</feature>
<dbReference type="Proteomes" id="UP000078316">
    <property type="component" value="Unassembled WGS sequence"/>
</dbReference>
<evidence type="ECO:0000256" key="2">
    <source>
        <dbReference type="ARBA" id="ARBA00022692"/>
    </source>
</evidence>
<accession>A0A179SEH6</accession>
<sequence>MLLLIAGLVLFLGTHAFTMLRGPRAALIARVGEGPYKAGYSIAALLGLVLLGYGYGQYRAHDYVEVWSPPVWTRHLALLLVLLAFISFVAAYLPGRIKARLKHPMLLGVKIWATAHLLANGDLGSMILFGTILAWAVMARISAKRRDRSAKRRDGVERRDEVKPHGGPAAAPAGWRNDALAVVIGVAAWFVFARVLHPWLIGVAVWPGQA</sequence>
<keyword evidence="4 6" id="KW-0472">Membrane</keyword>
<keyword evidence="3 6" id="KW-1133">Transmembrane helix</keyword>
<evidence type="ECO:0000256" key="5">
    <source>
        <dbReference type="SAM" id="MobiDB-lite"/>
    </source>
</evidence>
<dbReference type="InterPro" id="IPR009915">
    <property type="entry name" value="NnrU_dom"/>
</dbReference>
<proteinExistence type="predicted"/>
<dbReference type="OrthoDB" id="5293641at2"/>
<gene>
    <name evidence="8" type="ORF">A5481_08475</name>
</gene>
<keyword evidence="2 6" id="KW-0812">Transmembrane</keyword>
<dbReference type="AlphaFoldDB" id="A0A179SEH6"/>
<feature type="domain" description="NnrU" evidence="7">
    <location>
        <begin position="3"/>
        <end position="204"/>
    </location>
</feature>
<name>A0A179SEH6_9HYPH</name>
<evidence type="ECO:0000256" key="3">
    <source>
        <dbReference type="ARBA" id="ARBA00022989"/>
    </source>
</evidence>
<dbReference type="RefSeq" id="WP_048437385.1">
    <property type="nucleotide sequence ID" value="NZ_LWHQ01000015.1"/>
</dbReference>